<organism evidence="1 2">
    <name type="scientific">Trifolium subterraneum</name>
    <name type="common">Subterranean clover</name>
    <dbReference type="NCBI Taxonomy" id="3900"/>
    <lineage>
        <taxon>Eukaryota</taxon>
        <taxon>Viridiplantae</taxon>
        <taxon>Streptophyta</taxon>
        <taxon>Embryophyta</taxon>
        <taxon>Tracheophyta</taxon>
        <taxon>Spermatophyta</taxon>
        <taxon>Magnoliopsida</taxon>
        <taxon>eudicotyledons</taxon>
        <taxon>Gunneridae</taxon>
        <taxon>Pentapetalae</taxon>
        <taxon>rosids</taxon>
        <taxon>fabids</taxon>
        <taxon>Fabales</taxon>
        <taxon>Fabaceae</taxon>
        <taxon>Papilionoideae</taxon>
        <taxon>50 kb inversion clade</taxon>
        <taxon>NPAAA clade</taxon>
        <taxon>Hologalegina</taxon>
        <taxon>IRL clade</taxon>
        <taxon>Trifolieae</taxon>
        <taxon>Trifolium</taxon>
    </lineage>
</organism>
<accession>A0A2Z6LL04</accession>
<dbReference type="EMBL" id="DF973179">
    <property type="protein sequence ID" value="GAU18144.1"/>
    <property type="molecule type" value="Genomic_DNA"/>
</dbReference>
<dbReference type="AlphaFoldDB" id="A0A2Z6LL04"/>
<evidence type="ECO:0000313" key="1">
    <source>
        <dbReference type="EMBL" id="GAU18144.1"/>
    </source>
</evidence>
<gene>
    <name evidence="1" type="ORF">TSUD_248450</name>
</gene>
<proteinExistence type="predicted"/>
<protein>
    <submittedName>
        <fullName evidence="1">Uncharacterized protein</fullName>
    </submittedName>
</protein>
<name>A0A2Z6LL04_TRISU</name>
<dbReference type="Proteomes" id="UP000242715">
    <property type="component" value="Unassembled WGS sequence"/>
</dbReference>
<reference evidence="2" key="1">
    <citation type="journal article" date="2017" name="Front. Plant Sci.">
        <title>Climate Clever Clovers: New Paradigm to Reduce the Environmental Footprint of Ruminants by Breeding Low Methanogenic Forages Utilizing Haplotype Variation.</title>
        <authorList>
            <person name="Kaur P."/>
            <person name="Appels R."/>
            <person name="Bayer P.E."/>
            <person name="Keeble-Gagnere G."/>
            <person name="Wang J."/>
            <person name="Hirakawa H."/>
            <person name="Shirasawa K."/>
            <person name="Vercoe P."/>
            <person name="Stefanova K."/>
            <person name="Durmic Z."/>
            <person name="Nichols P."/>
            <person name="Revell C."/>
            <person name="Isobe S.N."/>
            <person name="Edwards D."/>
            <person name="Erskine W."/>
        </authorList>
    </citation>
    <scope>NUCLEOTIDE SEQUENCE [LARGE SCALE GENOMIC DNA]</scope>
    <source>
        <strain evidence="2">cv. Daliak</strain>
    </source>
</reference>
<keyword evidence="2" id="KW-1185">Reference proteome</keyword>
<sequence length="122" mass="13938">MRGLLGVIQSALFQQLNSAREVIFHVLAVLSTDQAGKFVMHRPLDIIWYGMVFEDKVPKEDKSVKLVLGKFPAMVLYCYSWGHGLAMDAFTNSLNFRCKRGCDEIIAWIEKKWGGEEQVEQN</sequence>
<evidence type="ECO:0000313" key="2">
    <source>
        <dbReference type="Proteomes" id="UP000242715"/>
    </source>
</evidence>